<keyword evidence="4" id="KW-1185">Reference proteome</keyword>
<feature type="compositionally biased region" description="Basic and acidic residues" evidence="1">
    <location>
        <begin position="31"/>
        <end position="68"/>
    </location>
</feature>
<evidence type="ECO:0000313" key="3">
    <source>
        <dbReference type="EMBL" id="PRP88521.1"/>
    </source>
</evidence>
<proteinExistence type="predicted"/>
<dbReference type="InParanoid" id="A0A2P6NX42"/>
<sequence>MSDAYDVPGGKLKLKGVTKKKGASLVKKKTPTKEEVPAPKIVLPEDPRTESQKRYDEIQSKREMDQIKKKASKSHKQKVEEFNKYLGSLSEHHDIPKVGPG</sequence>
<protein>
    <recommendedName>
        <fullName evidence="5">DUF1754-domain-containing protein</fullName>
    </recommendedName>
</protein>
<dbReference type="OrthoDB" id="205403at2759"/>
<name>A0A2P6NX42_9EUKA</name>
<gene>
    <name evidence="2" type="ORF">PROFUN_03227</name>
    <name evidence="3" type="ORF">PROFUN_03238</name>
</gene>
<dbReference type="PANTHER" id="PTHR13282:SF6">
    <property type="entry name" value="PROTEIN FAM32A"/>
    <property type="match status" value="1"/>
</dbReference>
<evidence type="ECO:0008006" key="5">
    <source>
        <dbReference type="Google" id="ProtNLM"/>
    </source>
</evidence>
<dbReference type="EMBL" id="MDYQ01000010">
    <property type="protein sequence ID" value="PRP88521.1"/>
    <property type="molecule type" value="Genomic_DNA"/>
</dbReference>
<organism evidence="3 4">
    <name type="scientific">Planoprotostelium fungivorum</name>
    <dbReference type="NCBI Taxonomy" id="1890364"/>
    <lineage>
        <taxon>Eukaryota</taxon>
        <taxon>Amoebozoa</taxon>
        <taxon>Evosea</taxon>
        <taxon>Variosea</taxon>
        <taxon>Cavosteliida</taxon>
        <taxon>Cavosteliaceae</taxon>
        <taxon>Planoprotostelium</taxon>
    </lineage>
</organism>
<dbReference type="PANTHER" id="PTHR13282">
    <property type="entry name" value="PROTEIN FAM32A"/>
    <property type="match status" value="1"/>
</dbReference>
<dbReference type="STRING" id="1890364.A0A2P6NX42"/>
<dbReference type="EMBL" id="MDYQ01000010">
    <property type="protein sequence ID" value="PRP88510.1"/>
    <property type="molecule type" value="Genomic_DNA"/>
</dbReference>
<comment type="caution">
    <text evidence="3">The sequence shown here is derived from an EMBL/GenBank/DDBJ whole genome shotgun (WGS) entry which is preliminary data.</text>
</comment>
<dbReference type="GO" id="GO:0005730">
    <property type="term" value="C:nucleolus"/>
    <property type="evidence" value="ECO:0007669"/>
    <property type="project" value="TreeGrafter"/>
</dbReference>
<dbReference type="AlphaFoldDB" id="A0A2P6NX42"/>
<accession>A0A2P6NX42</accession>
<evidence type="ECO:0000313" key="4">
    <source>
        <dbReference type="Proteomes" id="UP000241769"/>
    </source>
</evidence>
<evidence type="ECO:0000256" key="1">
    <source>
        <dbReference type="SAM" id="MobiDB-lite"/>
    </source>
</evidence>
<evidence type="ECO:0000313" key="2">
    <source>
        <dbReference type="EMBL" id="PRP88510.1"/>
    </source>
</evidence>
<dbReference type="Proteomes" id="UP000241769">
    <property type="component" value="Unassembled WGS sequence"/>
</dbReference>
<feature type="compositionally biased region" description="Basic residues" evidence="1">
    <location>
        <begin position="17"/>
        <end position="30"/>
    </location>
</feature>
<reference evidence="3 4" key="1">
    <citation type="journal article" date="2018" name="Genome Biol. Evol.">
        <title>Multiple Roots of Fruiting Body Formation in Amoebozoa.</title>
        <authorList>
            <person name="Hillmann F."/>
            <person name="Forbes G."/>
            <person name="Novohradska S."/>
            <person name="Ferling I."/>
            <person name="Riege K."/>
            <person name="Groth M."/>
            <person name="Westermann M."/>
            <person name="Marz M."/>
            <person name="Spaller T."/>
            <person name="Winckler T."/>
            <person name="Schaap P."/>
            <person name="Glockner G."/>
        </authorList>
    </citation>
    <scope>NUCLEOTIDE SEQUENCE [LARGE SCALE GENOMIC DNA]</scope>
    <source>
        <strain evidence="3 4">Jena</strain>
    </source>
</reference>
<dbReference type="InterPro" id="IPR013865">
    <property type="entry name" value="FAM32A"/>
</dbReference>
<feature type="region of interest" description="Disordered" evidence="1">
    <location>
        <begin position="17"/>
        <end position="77"/>
    </location>
</feature>